<organism evidence="5 6">
    <name type="scientific">Candidatus Accumulibacter phosphatis</name>
    <dbReference type="NCBI Taxonomy" id="327160"/>
    <lineage>
        <taxon>Bacteria</taxon>
        <taxon>Pseudomonadati</taxon>
        <taxon>Pseudomonadota</taxon>
        <taxon>Betaproteobacteria</taxon>
        <taxon>Candidatus Accumulibacter</taxon>
    </lineage>
</organism>
<dbReference type="InterPro" id="IPR010409">
    <property type="entry name" value="GAGA-bd_tscrpt_act"/>
</dbReference>
<keyword evidence="4" id="KW-1133">Transmembrane helix</keyword>
<accession>A0ABX1TTK1</accession>
<sequence length="205" mass="22785">MLRMQNQSTSHLFRNCFNTINSPHFFLGAWICGGGAIRRQQSSEDYLKKVEEAKTWHLDNSNAAVAERDAVVAERDAVVAGRDAALAERDAALAERDAVVAERDAVVAERDAVVAERDAAQEELYVVYHSPSWRIAWPLRMLASKIRLVSAKIGVLVSVVLPALTWIRFRKGLKLLAVGDVTALRSSIKYATKEKTKRIDPKKSA</sequence>
<evidence type="ECO:0000256" key="3">
    <source>
        <dbReference type="ARBA" id="ARBA00023163"/>
    </source>
</evidence>
<dbReference type="RefSeq" id="WP_169065213.1">
    <property type="nucleotide sequence ID" value="NZ_SPMY01000007.1"/>
</dbReference>
<keyword evidence="4" id="KW-0812">Transmembrane</keyword>
<keyword evidence="6" id="KW-1185">Reference proteome</keyword>
<reference evidence="5 6" key="1">
    <citation type="submission" date="2019-03" db="EMBL/GenBank/DDBJ databases">
        <title>Metabolic reconstructions from genomes of highly enriched 'Candidatus Accumulibacter' and 'Candidatus Competibacter' bioreactor populations.</title>
        <authorList>
            <person name="Annavajhala M.K."/>
            <person name="Welles L."/>
            <person name="Abbas B."/>
            <person name="Sorokin D."/>
            <person name="Park H."/>
            <person name="Van Loosdrecht M."/>
            <person name="Chandran K."/>
        </authorList>
    </citation>
    <scope>NUCLEOTIDE SEQUENCE [LARGE SCALE GENOMIC DNA]</scope>
    <source>
        <strain evidence="5 6">SBR_S</strain>
    </source>
</reference>
<evidence type="ECO:0000256" key="4">
    <source>
        <dbReference type="SAM" id="Phobius"/>
    </source>
</evidence>
<evidence type="ECO:0000313" key="6">
    <source>
        <dbReference type="Proteomes" id="UP000749010"/>
    </source>
</evidence>
<name>A0ABX1TTK1_9PROT</name>
<dbReference type="Proteomes" id="UP000749010">
    <property type="component" value="Unassembled WGS sequence"/>
</dbReference>
<feature type="transmembrane region" description="Helical" evidence="4">
    <location>
        <begin position="149"/>
        <end position="169"/>
    </location>
</feature>
<dbReference type="EMBL" id="SPMY01000007">
    <property type="protein sequence ID" value="NMQ26765.1"/>
    <property type="molecule type" value="Genomic_DNA"/>
</dbReference>
<proteinExistence type="predicted"/>
<keyword evidence="2" id="KW-0238">DNA-binding</keyword>
<evidence type="ECO:0000256" key="1">
    <source>
        <dbReference type="ARBA" id="ARBA00023015"/>
    </source>
</evidence>
<evidence type="ECO:0000256" key="2">
    <source>
        <dbReference type="ARBA" id="ARBA00023125"/>
    </source>
</evidence>
<evidence type="ECO:0000313" key="5">
    <source>
        <dbReference type="EMBL" id="NMQ26765.1"/>
    </source>
</evidence>
<comment type="caution">
    <text evidence="5">The sequence shown here is derived from an EMBL/GenBank/DDBJ whole genome shotgun (WGS) entry which is preliminary data.</text>
</comment>
<dbReference type="Pfam" id="PF06217">
    <property type="entry name" value="GAGA_bind"/>
    <property type="match status" value="1"/>
</dbReference>
<protein>
    <submittedName>
        <fullName evidence="5">Uncharacterized protein</fullName>
    </submittedName>
</protein>
<keyword evidence="4" id="KW-0472">Membrane</keyword>
<keyword evidence="1" id="KW-0805">Transcription regulation</keyword>
<gene>
    <name evidence="5" type="ORF">E4Q23_02730</name>
</gene>
<keyword evidence="3" id="KW-0804">Transcription</keyword>